<dbReference type="GO" id="GO:0004175">
    <property type="term" value="F:endopeptidase activity"/>
    <property type="evidence" value="ECO:0007669"/>
    <property type="project" value="TreeGrafter"/>
</dbReference>
<dbReference type="PANTHER" id="PTHR32060">
    <property type="entry name" value="TAIL-SPECIFIC PROTEASE"/>
    <property type="match status" value="1"/>
</dbReference>
<dbReference type="CDD" id="cd06257">
    <property type="entry name" value="DnaJ"/>
    <property type="match status" value="1"/>
</dbReference>
<feature type="domain" description="J" evidence="2">
    <location>
        <begin position="254"/>
        <end position="325"/>
    </location>
</feature>
<dbReference type="InterPro" id="IPR005151">
    <property type="entry name" value="Tail-specific_protease"/>
</dbReference>
<keyword evidence="1" id="KW-0812">Transmembrane</keyword>
<dbReference type="GO" id="GO:0008236">
    <property type="term" value="F:serine-type peptidase activity"/>
    <property type="evidence" value="ECO:0007669"/>
    <property type="project" value="InterPro"/>
</dbReference>
<evidence type="ECO:0000313" key="4">
    <source>
        <dbReference type="Proteomes" id="UP000229128"/>
    </source>
</evidence>
<comment type="caution">
    <text evidence="3">The sequence shown here is derived from an EMBL/GenBank/DDBJ whole genome shotgun (WGS) entry which is preliminary data.</text>
</comment>
<dbReference type="InterPro" id="IPR036869">
    <property type="entry name" value="J_dom_sf"/>
</dbReference>
<dbReference type="Pfam" id="PF00226">
    <property type="entry name" value="DnaJ"/>
    <property type="match status" value="1"/>
</dbReference>
<dbReference type="Pfam" id="PF03572">
    <property type="entry name" value="Peptidase_S41"/>
    <property type="match status" value="1"/>
</dbReference>
<dbReference type="Gene3D" id="3.90.226.10">
    <property type="entry name" value="2-enoyl-CoA Hydratase, Chain A, domain 1"/>
    <property type="match status" value="1"/>
</dbReference>
<dbReference type="Gene3D" id="1.10.287.110">
    <property type="entry name" value="DnaJ domain"/>
    <property type="match status" value="1"/>
</dbReference>
<dbReference type="GO" id="GO:0006508">
    <property type="term" value="P:proteolysis"/>
    <property type="evidence" value="ECO:0007669"/>
    <property type="project" value="InterPro"/>
</dbReference>
<feature type="transmembrane region" description="Helical" evidence="1">
    <location>
        <begin position="30"/>
        <end position="49"/>
    </location>
</feature>
<dbReference type="GO" id="GO:0030288">
    <property type="term" value="C:outer membrane-bounded periplasmic space"/>
    <property type="evidence" value="ECO:0007669"/>
    <property type="project" value="TreeGrafter"/>
</dbReference>
<evidence type="ECO:0000259" key="2">
    <source>
        <dbReference type="PROSITE" id="PS50076"/>
    </source>
</evidence>
<feature type="transmembrane region" description="Helical" evidence="1">
    <location>
        <begin position="93"/>
        <end position="115"/>
    </location>
</feature>
<name>A0A2H0U528_9BACT</name>
<reference evidence="4" key="1">
    <citation type="submission" date="2017-09" db="EMBL/GenBank/DDBJ databases">
        <title>Depth-based differentiation of microbial function through sediment-hosted aquifers and enrichment of novel symbionts in the deep terrestrial subsurface.</title>
        <authorList>
            <person name="Probst A.J."/>
            <person name="Ladd B."/>
            <person name="Jarett J.K."/>
            <person name="Geller-Mcgrath D.E."/>
            <person name="Sieber C.M.K."/>
            <person name="Emerson J.B."/>
            <person name="Anantharaman K."/>
            <person name="Thomas B.C."/>
            <person name="Malmstrom R."/>
            <person name="Stieglmeier M."/>
            <person name="Klingl A."/>
            <person name="Woyke T."/>
            <person name="Ryan C.M."/>
            <person name="Banfield J.F."/>
        </authorList>
    </citation>
    <scope>NUCLEOTIDE SEQUENCE [LARGE SCALE GENOMIC DNA]</scope>
</reference>
<dbReference type="Proteomes" id="UP000229128">
    <property type="component" value="Unassembled WGS sequence"/>
</dbReference>
<protein>
    <recommendedName>
        <fullName evidence="2">J domain-containing protein</fullName>
    </recommendedName>
</protein>
<proteinExistence type="predicted"/>
<dbReference type="PROSITE" id="PS50076">
    <property type="entry name" value="DNAJ_2"/>
    <property type="match status" value="1"/>
</dbReference>
<dbReference type="AlphaFoldDB" id="A0A2H0U528"/>
<dbReference type="SMART" id="SM00245">
    <property type="entry name" value="TSPc"/>
    <property type="match status" value="1"/>
</dbReference>
<dbReference type="SUPFAM" id="SSF46565">
    <property type="entry name" value="Chaperone J-domain"/>
    <property type="match status" value="1"/>
</dbReference>
<dbReference type="GO" id="GO:0007165">
    <property type="term" value="P:signal transduction"/>
    <property type="evidence" value="ECO:0007669"/>
    <property type="project" value="TreeGrafter"/>
</dbReference>
<accession>A0A2H0U528</accession>
<gene>
    <name evidence="3" type="ORF">COU24_03310</name>
</gene>
<keyword evidence="1" id="KW-1133">Transmembrane helix</keyword>
<organism evidence="3 4">
    <name type="scientific">Candidatus Kuenenbacteria bacterium CG10_big_fil_rev_8_21_14_0_10_39_14</name>
    <dbReference type="NCBI Taxonomy" id="1974619"/>
    <lineage>
        <taxon>Bacteria</taxon>
        <taxon>Candidatus Kueneniibacteriota</taxon>
    </lineage>
</organism>
<sequence>MPRRNCSTSNFDQSIPNCSPINFASSTVNCFLYAIFFNLIVNVISFYFSNFSKKYQSVPNLFILLYNTNILNKLTSLMSQEEKKLCCGARRFFLFKLLGLFIFLVIIILAAVIFLNNSKQSADNQKNGDKTAQNISLPTEKDIYLTFLDEIYGKIKTNYWKKITDAELTNLYRLALEKITNQPQTLLLNNQTGLDALLKKIMAEMDDSQKKEFGLNLATLVLTNLEPFGRGGLFSEKQTQELENTVQNIDPAVDLYQVLGIGREATEQQITENYQQKSQPLKNIAVDENKTAEEKQAAQEELTLLDRAYTTLKDQVNRQTYNQAGIETSVISKLISPGIFYIHLKKMSPTSFDEFQRAADAMADQPASLNTLILDLRGNIGGSVDLMQWFLGPFIGPGNLAYEFFHQEEYQPFKTQFGWLASLVRYKKVVILIDAQVQSSAEVMAAALKKYNVGVLIGGKTKGWGTIEKIFPLDNQIDPAQKYSMFLAHSLTLREDNQPIESRGVDPTININDPDWDKQLLAYFNYPELVSAVKKIWNEK</sequence>
<evidence type="ECO:0000256" key="1">
    <source>
        <dbReference type="SAM" id="Phobius"/>
    </source>
</evidence>
<dbReference type="InterPro" id="IPR029045">
    <property type="entry name" value="ClpP/crotonase-like_dom_sf"/>
</dbReference>
<dbReference type="CDD" id="cd06567">
    <property type="entry name" value="Peptidase_S41"/>
    <property type="match status" value="1"/>
</dbReference>
<evidence type="ECO:0000313" key="3">
    <source>
        <dbReference type="EMBL" id="PIR80570.1"/>
    </source>
</evidence>
<dbReference type="PANTHER" id="PTHR32060:SF30">
    <property type="entry name" value="CARBOXY-TERMINAL PROCESSING PROTEASE CTPA"/>
    <property type="match status" value="1"/>
</dbReference>
<keyword evidence="1" id="KW-0472">Membrane</keyword>
<dbReference type="SUPFAM" id="SSF52096">
    <property type="entry name" value="ClpP/crotonase"/>
    <property type="match status" value="1"/>
</dbReference>
<dbReference type="InterPro" id="IPR001623">
    <property type="entry name" value="DnaJ_domain"/>
</dbReference>
<dbReference type="EMBL" id="PFBQ01000061">
    <property type="protein sequence ID" value="PIR80570.1"/>
    <property type="molecule type" value="Genomic_DNA"/>
</dbReference>